<dbReference type="GO" id="GO:0003779">
    <property type="term" value="F:actin binding"/>
    <property type="evidence" value="ECO:0007669"/>
    <property type="project" value="UniProtKB-KW"/>
</dbReference>
<reference evidence="10" key="1">
    <citation type="submission" date="2021-12" db="EMBL/GenBank/DDBJ databases">
        <authorList>
            <person name="King R."/>
        </authorList>
    </citation>
    <scope>NUCLEOTIDE SEQUENCE</scope>
</reference>
<comment type="subcellular location">
    <subcellularLocation>
        <location evidence="1">Cytoplasm</location>
    </subcellularLocation>
</comment>
<dbReference type="InterPro" id="IPR015353">
    <property type="entry name" value="Rubisco_LSMT_subst-bd"/>
</dbReference>
<evidence type="ECO:0000256" key="8">
    <source>
        <dbReference type="SAM" id="MobiDB-lite"/>
    </source>
</evidence>
<dbReference type="GO" id="GO:0005737">
    <property type="term" value="C:cytoplasm"/>
    <property type="evidence" value="ECO:0007669"/>
    <property type="project" value="UniProtKB-SubCell"/>
</dbReference>
<accession>A0A9P0B894</accession>
<dbReference type="OrthoDB" id="441812at2759"/>
<evidence type="ECO:0000256" key="3">
    <source>
        <dbReference type="ARBA" id="ARBA00022603"/>
    </source>
</evidence>
<proteinExistence type="inferred from homology"/>
<dbReference type="PROSITE" id="PS51565">
    <property type="entry name" value="SAM_MT85_SETD3"/>
    <property type="match status" value="1"/>
</dbReference>
<feature type="compositionally biased region" description="Basic residues" evidence="8">
    <location>
        <begin position="9"/>
        <end position="22"/>
    </location>
</feature>
<keyword evidence="6" id="KW-0009">Actin-binding</keyword>
<dbReference type="InterPro" id="IPR046341">
    <property type="entry name" value="SET_dom_sf"/>
</dbReference>
<feature type="domain" description="SET" evidence="9">
    <location>
        <begin position="103"/>
        <end position="323"/>
    </location>
</feature>
<dbReference type="InterPro" id="IPR050600">
    <property type="entry name" value="SETD3_SETD6_MTase"/>
</dbReference>
<dbReference type="Gene3D" id="3.90.1420.10">
    <property type="entry name" value="Rubisco LSMT, substrate-binding domain"/>
    <property type="match status" value="1"/>
</dbReference>
<evidence type="ECO:0000256" key="6">
    <source>
        <dbReference type="ARBA" id="ARBA00023203"/>
    </source>
</evidence>
<dbReference type="Pfam" id="PF09273">
    <property type="entry name" value="Rubis-subs-bind"/>
    <property type="match status" value="1"/>
</dbReference>
<keyword evidence="3 7" id="KW-0489">Methyltransferase</keyword>
<dbReference type="EC" id="2.1.1.85" evidence="7"/>
<evidence type="ECO:0000313" key="10">
    <source>
        <dbReference type="EMBL" id="CAH0559894.1"/>
    </source>
</evidence>
<keyword evidence="2" id="KW-0963">Cytoplasm</keyword>
<evidence type="ECO:0000313" key="11">
    <source>
        <dbReference type="Proteomes" id="UP001154078"/>
    </source>
</evidence>
<dbReference type="GO" id="GO:0016279">
    <property type="term" value="F:protein-lysine N-methyltransferase activity"/>
    <property type="evidence" value="ECO:0007669"/>
    <property type="project" value="TreeGrafter"/>
</dbReference>
<dbReference type="GO" id="GO:0032259">
    <property type="term" value="P:methylation"/>
    <property type="evidence" value="ECO:0007669"/>
    <property type="project" value="UniProtKB-KW"/>
</dbReference>
<dbReference type="InterPro" id="IPR036464">
    <property type="entry name" value="Rubisco_LSMT_subst-bd_sf"/>
</dbReference>
<dbReference type="Pfam" id="PF00856">
    <property type="entry name" value="SET"/>
    <property type="match status" value="1"/>
</dbReference>
<dbReference type="PROSITE" id="PS50280">
    <property type="entry name" value="SET"/>
    <property type="match status" value="1"/>
</dbReference>
<dbReference type="AlphaFoldDB" id="A0A9P0B894"/>
<dbReference type="InterPro" id="IPR001214">
    <property type="entry name" value="SET_dom"/>
</dbReference>
<dbReference type="CDD" id="cd19176">
    <property type="entry name" value="SET_SETD3"/>
    <property type="match status" value="1"/>
</dbReference>
<dbReference type="Gene3D" id="3.90.1410.10">
    <property type="entry name" value="set domain protein methyltransferase, domain 1"/>
    <property type="match status" value="1"/>
</dbReference>
<organism evidence="10 11">
    <name type="scientific">Brassicogethes aeneus</name>
    <name type="common">Rape pollen beetle</name>
    <name type="synonym">Meligethes aeneus</name>
    <dbReference type="NCBI Taxonomy" id="1431903"/>
    <lineage>
        <taxon>Eukaryota</taxon>
        <taxon>Metazoa</taxon>
        <taxon>Ecdysozoa</taxon>
        <taxon>Arthropoda</taxon>
        <taxon>Hexapoda</taxon>
        <taxon>Insecta</taxon>
        <taxon>Pterygota</taxon>
        <taxon>Neoptera</taxon>
        <taxon>Endopterygota</taxon>
        <taxon>Coleoptera</taxon>
        <taxon>Polyphaga</taxon>
        <taxon>Cucujiformia</taxon>
        <taxon>Nitidulidae</taxon>
        <taxon>Meligethinae</taxon>
        <taxon>Brassicogethes</taxon>
    </lineage>
</organism>
<dbReference type="InterPro" id="IPR025785">
    <property type="entry name" value="SETD3"/>
</dbReference>
<comment type="similarity">
    <text evidence="7">Belongs to the class V-like SAM-binding methyltransferase superfamily. SETD3 actin-histidine methyltransferase family.</text>
</comment>
<dbReference type="InterPro" id="IPR044428">
    <property type="entry name" value="SETD3_SET"/>
</dbReference>
<keyword evidence="4 7" id="KW-0808">Transferase</keyword>
<feature type="region of interest" description="Disordered" evidence="8">
    <location>
        <begin position="1"/>
        <end position="29"/>
    </location>
</feature>
<name>A0A9P0B894_BRAAE</name>
<evidence type="ECO:0000259" key="9">
    <source>
        <dbReference type="PROSITE" id="PS50280"/>
    </source>
</evidence>
<keyword evidence="11" id="KW-1185">Reference proteome</keyword>
<evidence type="ECO:0000256" key="1">
    <source>
        <dbReference type="ARBA" id="ARBA00004496"/>
    </source>
</evidence>
<dbReference type="Proteomes" id="UP001154078">
    <property type="component" value="Chromosome 7"/>
</dbReference>
<protein>
    <recommendedName>
        <fullName evidence="7">protein-histidine N-methyltransferase</fullName>
        <ecNumber evidence="7">2.1.1.85</ecNumber>
    </recommendedName>
</protein>
<evidence type="ECO:0000256" key="4">
    <source>
        <dbReference type="ARBA" id="ARBA00022679"/>
    </source>
</evidence>
<gene>
    <name evidence="10" type="ORF">MELIAE_LOCUS9767</name>
</gene>
<dbReference type="PANTHER" id="PTHR13271:SF47">
    <property type="entry name" value="ACTIN-HISTIDINE N-METHYLTRANSFERASE"/>
    <property type="match status" value="1"/>
</dbReference>
<sequence length="492" mass="56653">MGRKGQPLKSRKPAKTKNQRNKVSKEEKEIQENVDKLLRISTIPQQGNVVNALKNQKEISAIVEQVKKLEINKDSKSSADNRASGATIENFTKWVKENGAQFNGCTITEFKGYDLGIKVNTDIPQSTLVLAIPRKVMLTVERASDSILKNLIKNDQILKNMPNVALAIYLLLEKFTDNSFWKPYLDILPKSYTTVLYFTIEELEELKGSPTLEIALRQIKSIARQYAYFHKLFSTSDDPVCQIMQEKFTYNQYCWAVSTVMTRQNTIPAVNSDQMINALIPLWDLCNHTNGTISTDFNPQLDQCECLALRDFKKNEQLFIFYGARSNADLFIHNGFVFDDNEHDGYWIKLGIGRTDPLQEKRLEVLRKLSINGSADFVIKKGARPVDGKLLAFLRVFNMNQEQLDHWLESDKTADLEYIECALDTVLEKKSWTYLQDRLKLLMASYKTTLEEDLKLIKTDITDNRKLAVKMRISEKIILKETVEYIEQYITQ</sequence>
<dbReference type="SUPFAM" id="SSF82199">
    <property type="entry name" value="SET domain"/>
    <property type="match status" value="1"/>
</dbReference>
<dbReference type="EMBL" id="OV121138">
    <property type="protein sequence ID" value="CAH0559894.1"/>
    <property type="molecule type" value="Genomic_DNA"/>
</dbReference>
<comment type="catalytic activity">
    <reaction evidence="7">
        <text>L-histidyl-[protein] + S-adenosyl-L-methionine = N(tele)-methyl-L-histidyl-[protein] + S-adenosyl-L-homocysteine + H(+)</text>
        <dbReference type="Rhea" id="RHEA:19369"/>
        <dbReference type="Rhea" id="RHEA-COMP:9745"/>
        <dbReference type="Rhea" id="RHEA-COMP:11600"/>
        <dbReference type="ChEBI" id="CHEBI:15378"/>
        <dbReference type="ChEBI" id="CHEBI:16367"/>
        <dbReference type="ChEBI" id="CHEBI:29979"/>
        <dbReference type="ChEBI" id="CHEBI:57856"/>
        <dbReference type="ChEBI" id="CHEBI:59789"/>
        <dbReference type="EC" id="2.1.1.85"/>
    </reaction>
</comment>
<dbReference type="SUPFAM" id="SSF81822">
    <property type="entry name" value="RuBisCo LSMT C-terminal, substrate-binding domain"/>
    <property type="match status" value="1"/>
</dbReference>
<keyword evidence="5 7" id="KW-0949">S-adenosyl-L-methionine</keyword>
<dbReference type="GO" id="GO:0018064">
    <property type="term" value="F:protein-L-histidine N-tele-methyltransferase activity"/>
    <property type="evidence" value="ECO:0007669"/>
    <property type="project" value="UniProtKB-EC"/>
</dbReference>
<evidence type="ECO:0000256" key="5">
    <source>
        <dbReference type="ARBA" id="ARBA00022691"/>
    </source>
</evidence>
<dbReference type="PANTHER" id="PTHR13271">
    <property type="entry name" value="UNCHARACTERIZED PUTATIVE METHYLTRANSFERASE"/>
    <property type="match status" value="1"/>
</dbReference>
<evidence type="ECO:0000256" key="2">
    <source>
        <dbReference type="ARBA" id="ARBA00022490"/>
    </source>
</evidence>
<evidence type="ECO:0000256" key="7">
    <source>
        <dbReference type="PROSITE-ProRule" id="PRU00898"/>
    </source>
</evidence>